<dbReference type="InterPro" id="IPR020904">
    <property type="entry name" value="Sc_DH/Rdtase_CS"/>
</dbReference>
<evidence type="ECO:0000256" key="2">
    <source>
        <dbReference type="ARBA" id="ARBA00022857"/>
    </source>
</evidence>
<dbReference type="SUPFAM" id="SSF51735">
    <property type="entry name" value="NAD(P)-binding Rossmann-fold domains"/>
    <property type="match status" value="1"/>
</dbReference>
<proteinExistence type="inferred from homology"/>
<dbReference type="PANTHER" id="PTHR43477">
    <property type="entry name" value="DIHYDROANTICAPSIN 7-DEHYDROGENASE"/>
    <property type="match status" value="1"/>
</dbReference>
<dbReference type="PRINTS" id="PR00080">
    <property type="entry name" value="SDRFAMILY"/>
</dbReference>
<dbReference type="InterPro" id="IPR051122">
    <property type="entry name" value="SDR_DHRS6-like"/>
</dbReference>
<dbReference type="GO" id="GO:0016491">
    <property type="term" value="F:oxidoreductase activity"/>
    <property type="evidence" value="ECO:0007669"/>
    <property type="project" value="UniProtKB-KW"/>
</dbReference>
<dbReference type="EMBL" id="JAXLQG010000007">
    <property type="protein sequence ID" value="KAK5537430.1"/>
    <property type="molecule type" value="Genomic_DNA"/>
</dbReference>
<dbReference type="InterPro" id="IPR002347">
    <property type="entry name" value="SDR_fam"/>
</dbReference>
<accession>A0AAV9Q9Z5</accession>
<name>A0AAV9Q9Z5_9PEZI</name>
<dbReference type="CDD" id="cd05233">
    <property type="entry name" value="SDR_c"/>
    <property type="match status" value="1"/>
</dbReference>
<comment type="caution">
    <text evidence="4">The sequence shown here is derived from an EMBL/GenBank/DDBJ whole genome shotgun (WGS) entry which is preliminary data.</text>
</comment>
<dbReference type="Pfam" id="PF13561">
    <property type="entry name" value="adh_short_C2"/>
    <property type="match status" value="1"/>
</dbReference>
<gene>
    <name evidence="4" type="ORF">LTR25_004682</name>
</gene>
<evidence type="ECO:0000313" key="4">
    <source>
        <dbReference type="EMBL" id="KAK5537430.1"/>
    </source>
</evidence>
<dbReference type="Proteomes" id="UP001345827">
    <property type="component" value="Unassembled WGS sequence"/>
</dbReference>
<dbReference type="FunFam" id="3.40.50.720:FF:001190">
    <property type="entry name" value="Short-chain dehydrogenase/reductase SDR"/>
    <property type="match status" value="1"/>
</dbReference>
<dbReference type="PRINTS" id="PR00081">
    <property type="entry name" value="GDHRDH"/>
</dbReference>
<dbReference type="PROSITE" id="PS00061">
    <property type="entry name" value="ADH_SHORT"/>
    <property type="match status" value="1"/>
</dbReference>
<keyword evidence="2" id="KW-0521">NADP</keyword>
<organism evidence="4 5">
    <name type="scientific">Vermiconidia calcicola</name>
    <dbReference type="NCBI Taxonomy" id="1690605"/>
    <lineage>
        <taxon>Eukaryota</taxon>
        <taxon>Fungi</taxon>
        <taxon>Dikarya</taxon>
        <taxon>Ascomycota</taxon>
        <taxon>Pezizomycotina</taxon>
        <taxon>Dothideomycetes</taxon>
        <taxon>Dothideomycetidae</taxon>
        <taxon>Mycosphaerellales</taxon>
        <taxon>Extremaceae</taxon>
        <taxon>Vermiconidia</taxon>
    </lineage>
</organism>
<dbReference type="Gene3D" id="3.40.50.720">
    <property type="entry name" value="NAD(P)-binding Rossmann-like Domain"/>
    <property type="match status" value="1"/>
</dbReference>
<comment type="similarity">
    <text evidence="1">Belongs to the short-chain dehydrogenases/reductases (SDR) family.</text>
</comment>
<evidence type="ECO:0000256" key="3">
    <source>
        <dbReference type="ARBA" id="ARBA00023002"/>
    </source>
</evidence>
<keyword evidence="3" id="KW-0560">Oxidoreductase</keyword>
<protein>
    <submittedName>
        <fullName evidence="4">Uncharacterized protein</fullName>
    </submittedName>
</protein>
<dbReference type="AlphaFoldDB" id="A0AAV9Q9Z5"/>
<evidence type="ECO:0000313" key="5">
    <source>
        <dbReference type="Proteomes" id="UP001345827"/>
    </source>
</evidence>
<dbReference type="PANTHER" id="PTHR43477:SF1">
    <property type="entry name" value="DIHYDROANTICAPSIN 7-DEHYDROGENASE"/>
    <property type="match status" value="1"/>
</dbReference>
<evidence type="ECO:0000256" key="1">
    <source>
        <dbReference type="ARBA" id="ARBA00006484"/>
    </source>
</evidence>
<sequence>MQGSFVLSSLLIQSFDGSPEHLNGYVDTFSSTAEAITITRTSILETRATFREEKGEQTNRTHSDRGDTLCRTYPSDALGIILTETSTKDKNRRLNLHNQVTAIPLDSGDDKRVKAFSNQEKRQHNMEYEFPKPPRSLTGKVAIVTGAGAAGDGIGNGRASAILLADEGCSVVCVDRDIGLAQRTVEMIEAEGKGRGVAFQADVSVESDCQRIVQAAALENFGRLDILVNCVGIGGAPGTAVDVDMSAWTKSMAVNVDSMVMMAKYAVPAMLKNDVEWGYRGAIINMASVAGLKGGTPHLFYPTSKGAVVNMTRAMAAHHAPQGIRVNCVCPGMVYTPMMYGGPSGMSEEAREARKNRSLLKTEGNGWDVGCAVRFLAGPESRWMTGVILPVDAGATAAVGTEIPRSASVNG</sequence>
<keyword evidence="5" id="KW-1185">Reference proteome</keyword>
<dbReference type="InterPro" id="IPR036291">
    <property type="entry name" value="NAD(P)-bd_dom_sf"/>
</dbReference>
<reference evidence="4 5" key="1">
    <citation type="submission" date="2023-06" db="EMBL/GenBank/DDBJ databases">
        <title>Black Yeasts Isolated from many extreme environments.</title>
        <authorList>
            <person name="Coleine C."/>
            <person name="Stajich J.E."/>
            <person name="Selbmann L."/>
        </authorList>
    </citation>
    <scope>NUCLEOTIDE SEQUENCE [LARGE SCALE GENOMIC DNA]</scope>
    <source>
        <strain evidence="4 5">CCFEE 5887</strain>
    </source>
</reference>